<feature type="compositionally biased region" description="Basic and acidic residues" evidence="1">
    <location>
        <begin position="26"/>
        <end position="51"/>
    </location>
</feature>
<protein>
    <submittedName>
        <fullName evidence="2">Uncharacterized protein</fullName>
    </submittedName>
</protein>
<dbReference type="AlphaFoldDB" id="A0A077ZLA6"/>
<evidence type="ECO:0000313" key="2">
    <source>
        <dbReference type="EMBL" id="CDW61116.1"/>
    </source>
</evidence>
<reference evidence="2" key="1">
    <citation type="submission" date="2014-01" db="EMBL/GenBank/DDBJ databases">
        <authorList>
            <person name="Aslett M."/>
        </authorList>
    </citation>
    <scope>NUCLEOTIDE SEQUENCE</scope>
</reference>
<dbReference type="Proteomes" id="UP000030665">
    <property type="component" value="Unassembled WGS sequence"/>
</dbReference>
<proteinExistence type="predicted"/>
<keyword evidence="3" id="KW-1185">Reference proteome</keyword>
<dbReference type="EMBL" id="HG807907">
    <property type="protein sequence ID" value="CDW61116.1"/>
    <property type="molecule type" value="Genomic_DNA"/>
</dbReference>
<sequence length="115" mass="12578">MCFYGPDIFSYYLVGCATGSPVRGSSRGEPRCAREAPSRESADRRGGERGARSAARIVIQPYQFNCSRADYAGSQAAGSKNKAASSAPSEVFEPPQQEGLTKFEQVKTVRFYCHR</sequence>
<reference evidence="2" key="2">
    <citation type="submission" date="2014-03" db="EMBL/GenBank/DDBJ databases">
        <title>The whipworm genome and dual-species transcriptomics of an intimate host-pathogen interaction.</title>
        <authorList>
            <person name="Foth B.J."/>
            <person name="Tsai I.J."/>
            <person name="Reid A.J."/>
            <person name="Bancroft A.J."/>
            <person name="Nichol S."/>
            <person name="Tracey A."/>
            <person name="Holroyd N."/>
            <person name="Cotton J.A."/>
            <person name="Stanley E.J."/>
            <person name="Zarowiecki M."/>
            <person name="Liu J.Z."/>
            <person name="Huckvale T."/>
            <person name="Cooper P.J."/>
            <person name="Grencis R.K."/>
            <person name="Berriman M."/>
        </authorList>
    </citation>
    <scope>NUCLEOTIDE SEQUENCE [LARGE SCALE GENOMIC DNA]</scope>
</reference>
<feature type="region of interest" description="Disordered" evidence="1">
    <location>
        <begin position="20"/>
        <end position="53"/>
    </location>
</feature>
<evidence type="ECO:0000256" key="1">
    <source>
        <dbReference type="SAM" id="MobiDB-lite"/>
    </source>
</evidence>
<accession>A0A077ZLA6</accession>
<evidence type="ECO:0000313" key="3">
    <source>
        <dbReference type="Proteomes" id="UP000030665"/>
    </source>
</evidence>
<feature type="compositionally biased region" description="Low complexity" evidence="1">
    <location>
        <begin position="77"/>
        <end position="89"/>
    </location>
</feature>
<organism evidence="2 3">
    <name type="scientific">Trichuris trichiura</name>
    <name type="common">Whipworm</name>
    <name type="synonym">Trichocephalus trichiurus</name>
    <dbReference type="NCBI Taxonomy" id="36087"/>
    <lineage>
        <taxon>Eukaryota</taxon>
        <taxon>Metazoa</taxon>
        <taxon>Ecdysozoa</taxon>
        <taxon>Nematoda</taxon>
        <taxon>Enoplea</taxon>
        <taxon>Dorylaimia</taxon>
        <taxon>Trichinellida</taxon>
        <taxon>Trichuridae</taxon>
        <taxon>Trichuris</taxon>
    </lineage>
</organism>
<gene>
    <name evidence="2" type="ORF">TTRE_0000954401</name>
</gene>
<feature type="region of interest" description="Disordered" evidence="1">
    <location>
        <begin position="77"/>
        <end position="99"/>
    </location>
</feature>
<name>A0A077ZLA6_TRITR</name>